<evidence type="ECO:0000259" key="1">
    <source>
        <dbReference type="Pfam" id="PF00403"/>
    </source>
</evidence>
<organism evidence="2 3">
    <name type="scientific">Campylobacter gastrosuis</name>
    <dbReference type="NCBI Taxonomy" id="2974576"/>
    <lineage>
        <taxon>Bacteria</taxon>
        <taxon>Pseudomonadati</taxon>
        <taxon>Campylobacterota</taxon>
        <taxon>Epsilonproteobacteria</taxon>
        <taxon>Campylobacterales</taxon>
        <taxon>Campylobacteraceae</taxon>
        <taxon>Campylobacter</taxon>
    </lineage>
</organism>
<dbReference type="InterPro" id="IPR006121">
    <property type="entry name" value="HMA_dom"/>
</dbReference>
<keyword evidence="3" id="KW-1185">Reference proteome</keyword>
<dbReference type="Gene3D" id="3.30.70.100">
    <property type="match status" value="1"/>
</dbReference>
<evidence type="ECO:0000313" key="3">
    <source>
        <dbReference type="Proteomes" id="UP001173801"/>
    </source>
</evidence>
<feature type="domain" description="HMA" evidence="1">
    <location>
        <begin position="4"/>
        <end position="62"/>
    </location>
</feature>
<dbReference type="EMBL" id="JANURM010000003">
    <property type="protein sequence ID" value="MDL0088585.1"/>
    <property type="molecule type" value="Genomic_DNA"/>
</dbReference>
<reference evidence="2" key="1">
    <citation type="submission" date="2022-08" db="EMBL/GenBank/DDBJ databases">
        <authorList>
            <person name="Wang H."/>
        </authorList>
    </citation>
    <scope>NUCLEOTIDE SEQUENCE</scope>
    <source>
        <strain evidence="2">PS10</strain>
    </source>
</reference>
<dbReference type="InterPro" id="IPR036163">
    <property type="entry name" value="HMA_dom_sf"/>
</dbReference>
<protein>
    <submittedName>
        <fullName evidence="2">Heavy-metal-associated domain-containing protein</fullName>
    </submittedName>
</protein>
<dbReference type="SUPFAM" id="SSF55008">
    <property type="entry name" value="HMA, heavy metal-associated domain"/>
    <property type="match status" value="1"/>
</dbReference>
<proteinExistence type="predicted"/>
<name>A0ABT7HP51_9BACT</name>
<sequence length="67" mass="7629">MRNFEVNGINCVNCANSIKNALSDEFGEIVVDLEKNPRVVSLNIDDKDLQKFTDELDDLGFKLIREI</sequence>
<accession>A0ABT7HP51</accession>
<reference evidence="2" key="2">
    <citation type="journal article" date="2023" name="Microorganisms">
        <title>Isolation and Genomic Characteristics of Cat-Borne Campylobacter felis sp. nov. and Sheep-Borne Campylobacter ovis sp. nov.</title>
        <authorList>
            <person name="Wang H."/>
            <person name="Li Y."/>
            <person name="Gu Y."/>
            <person name="Zhou G."/>
            <person name="Chen X."/>
            <person name="Zhang X."/>
            <person name="Shao Z."/>
            <person name="Zhang J."/>
            <person name="Zhang M."/>
        </authorList>
    </citation>
    <scope>NUCLEOTIDE SEQUENCE</scope>
    <source>
        <strain evidence="2">PS10</strain>
    </source>
</reference>
<dbReference type="Pfam" id="PF00403">
    <property type="entry name" value="HMA"/>
    <property type="match status" value="1"/>
</dbReference>
<comment type="caution">
    <text evidence="2">The sequence shown here is derived from an EMBL/GenBank/DDBJ whole genome shotgun (WGS) entry which is preliminary data.</text>
</comment>
<evidence type="ECO:0000313" key="2">
    <source>
        <dbReference type="EMBL" id="MDL0088585.1"/>
    </source>
</evidence>
<gene>
    <name evidence="2" type="ORF">NYG85_04255</name>
</gene>
<dbReference type="Proteomes" id="UP001173801">
    <property type="component" value="Unassembled WGS sequence"/>
</dbReference>